<dbReference type="EMBL" id="KB008049">
    <property type="protein sequence ID" value="ELR14590.1"/>
    <property type="molecule type" value="Genomic_DNA"/>
</dbReference>
<dbReference type="PANTHER" id="PTHR43681:SF1">
    <property type="entry name" value="SARCALUMENIN"/>
    <property type="match status" value="1"/>
</dbReference>
<feature type="region of interest" description="Disordered" evidence="1">
    <location>
        <begin position="1"/>
        <end position="30"/>
    </location>
</feature>
<keyword evidence="5" id="KW-1185">Reference proteome</keyword>
<dbReference type="GeneID" id="14915197"/>
<keyword evidence="2" id="KW-1133">Transmembrane helix</keyword>
<evidence type="ECO:0000256" key="1">
    <source>
        <dbReference type="SAM" id="MobiDB-lite"/>
    </source>
</evidence>
<dbReference type="PANTHER" id="PTHR43681">
    <property type="entry name" value="TRANSMEMBRANE GTPASE FZO"/>
    <property type="match status" value="1"/>
</dbReference>
<evidence type="ECO:0000256" key="2">
    <source>
        <dbReference type="SAM" id="Phobius"/>
    </source>
</evidence>
<feature type="transmembrane region" description="Helical" evidence="2">
    <location>
        <begin position="386"/>
        <end position="406"/>
    </location>
</feature>
<dbReference type="VEuPathDB" id="AmoebaDB:ACA1_271250"/>
<accession>L8GNH4</accession>
<dbReference type="STRING" id="1257118.L8GNH4"/>
<organism evidence="4 5">
    <name type="scientific">Acanthamoeba castellanii (strain ATCC 30010 / Neff)</name>
    <dbReference type="NCBI Taxonomy" id="1257118"/>
    <lineage>
        <taxon>Eukaryota</taxon>
        <taxon>Amoebozoa</taxon>
        <taxon>Discosea</taxon>
        <taxon>Longamoebia</taxon>
        <taxon>Centramoebida</taxon>
        <taxon>Acanthamoebidae</taxon>
        <taxon>Acanthamoeba</taxon>
    </lineage>
</organism>
<evidence type="ECO:0000259" key="3">
    <source>
        <dbReference type="Pfam" id="PF00350"/>
    </source>
</evidence>
<dbReference type="Gene3D" id="3.40.50.300">
    <property type="entry name" value="P-loop containing nucleotide triphosphate hydrolases"/>
    <property type="match status" value="1"/>
</dbReference>
<sequence length="534" mass="59347">MRKRKTSNKTGKPQDEGAEQGKGASGSSTPKVEKLDIAALLDETKTKINSIYRYVDVPREIFSTPMVVFLGNHSSGKSTFINHLLNEPDLQTAGQAPMDDGFTLICHGNSRDEQLGPAIVNNTKLPYTSLSNIGDQFVEHLKMKFLPHPLLKQVTLVDSPGMIDSVGEGRGYDFAEAVRWFADRADYVLFFFDGEKPGTTGETLKIFTQSLSGMDHKLLILMNKVDTFKNIGDFVRTYGTLCWNLAKVIPYKDMPQIHTTFVPVDDVSGKSLAKHRPAPAAPASSSGAADSGSSSSSSSSSSSPAISYRSWSLAEFERAAEKVIKKVWSAPSRHADNMITELKRYIEHLLMHAQAPPHTPSPLPSISIVSVISAARNRLWWARIKWWVGLVFFAFFTTFLVFHFNFDPSLRRASLLDVLVDPYAGVLPLMVGLLVLLVGGTLLIPHLLANAEKEMLNNLHPLFETAYAKELMGASGDYYRGLWEVVRPTSRFAIEKFGLLSFPSLSRKQQAQLHHIMTHEVEEMLDRVHTTLQL</sequence>
<dbReference type="InterPro" id="IPR051943">
    <property type="entry name" value="TRAFAC_Dynamin-like_GTPase"/>
</dbReference>
<dbReference type="KEGG" id="acan:ACA1_271250"/>
<reference evidence="4 5" key="1">
    <citation type="journal article" date="2013" name="Genome Biol.">
        <title>Genome of Acanthamoeba castellanii highlights extensive lateral gene transfer and early evolution of tyrosine kinase signaling.</title>
        <authorList>
            <person name="Clarke M."/>
            <person name="Lohan A.J."/>
            <person name="Liu B."/>
            <person name="Lagkouvardos I."/>
            <person name="Roy S."/>
            <person name="Zafar N."/>
            <person name="Bertelli C."/>
            <person name="Schilde C."/>
            <person name="Kianianmomeni A."/>
            <person name="Burglin T.R."/>
            <person name="Frech C."/>
            <person name="Turcotte B."/>
            <person name="Kopec K.O."/>
            <person name="Synnott J.M."/>
            <person name="Choo C."/>
            <person name="Paponov I."/>
            <person name="Finkler A."/>
            <person name="Soon Heng Tan C."/>
            <person name="Hutchins A.P."/>
            <person name="Weinmeier T."/>
            <person name="Rattei T."/>
            <person name="Chu J.S."/>
            <person name="Gimenez G."/>
            <person name="Irimia M."/>
            <person name="Rigden D.J."/>
            <person name="Fitzpatrick D.A."/>
            <person name="Lorenzo-Morales J."/>
            <person name="Bateman A."/>
            <person name="Chiu C.H."/>
            <person name="Tang P."/>
            <person name="Hegemann P."/>
            <person name="Fromm H."/>
            <person name="Raoult D."/>
            <person name="Greub G."/>
            <person name="Miranda-Saavedra D."/>
            <person name="Chen N."/>
            <person name="Nash P."/>
            <person name="Ginger M.L."/>
            <person name="Horn M."/>
            <person name="Schaap P."/>
            <person name="Caler L."/>
            <person name="Loftus B."/>
        </authorList>
    </citation>
    <scope>NUCLEOTIDE SEQUENCE [LARGE SCALE GENOMIC DNA]</scope>
    <source>
        <strain evidence="4 5">Neff</strain>
    </source>
</reference>
<feature type="compositionally biased region" description="Low complexity" evidence="1">
    <location>
        <begin position="281"/>
        <end position="305"/>
    </location>
</feature>
<keyword evidence="2" id="KW-0812">Transmembrane</keyword>
<feature type="domain" description="Dynamin N-terminal" evidence="3">
    <location>
        <begin position="67"/>
        <end position="221"/>
    </location>
</feature>
<evidence type="ECO:0000313" key="5">
    <source>
        <dbReference type="Proteomes" id="UP000011083"/>
    </source>
</evidence>
<keyword evidence="2" id="KW-0472">Membrane</keyword>
<proteinExistence type="predicted"/>
<protein>
    <recommendedName>
        <fullName evidence="3">Dynamin N-terminal domain-containing protein</fullName>
    </recommendedName>
</protein>
<dbReference type="SUPFAM" id="SSF52540">
    <property type="entry name" value="P-loop containing nucleoside triphosphate hydrolases"/>
    <property type="match status" value="1"/>
</dbReference>
<dbReference type="AlphaFoldDB" id="L8GNH4"/>
<dbReference type="Pfam" id="PF00350">
    <property type="entry name" value="Dynamin_N"/>
    <property type="match status" value="1"/>
</dbReference>
<dbReference type="OrthoDB" id="1716625at2759"/>
<feature type="transmembrane region" description="Helical" evidence="2">
    <location>
        <begin position="426"/>
        <end position="449"/>
    </location>
</feature>
<dbReference type="InterPro" id="IPR027417">
    <property type="entry name" value="P-loop_NTPase"/>
</dbReference>
<feature type="region of interest" description="Disordered" evidence="1">
    <location>
        <begin position="272"/>
        <end position="305"/>
    </location>
</feature>
<gene>
    <name evidence="4" type="ORF">ACA1_271250</name>
</gene>
<name>L8GNH4_ACACF</name>
<evidence type="ECO:0000313" key="4">
    <source>
        <dbReference type="EMBL" id="ELR14590.1"/>
    </source>
</evidence>
<dbReference type="Proteomes" id="UP000011083">
    <property type="component" value="Unassembled WGS sequence"/>
</dbReference>
<dbReference type="RefSeq" id="XP_004336603.1">
    <property type="nucleotide sequence ID" value="XM_004336555.1"/>
</dbReference>
<dbReference type="InterPro" id="IPR045063">
    <property type="entry name" value="Dynamin_N"/>
</dbReference>